<evidence type="ECO:0000259" key="1">
    <source>
        <dbReference type="Pfam" id="PF00535"/>
    </source>
</evidence>
<gene>
    <name evidence="2" type="ORF">BZZ03_06160</name>
</gene>
<sequence length="978" mass="113568">MNDKVSVVVTCYNHEKYIAKCIKSIFEQTYQNIELIVFNDGSTDRSGEIISSLLLESPFKETKYFSGANQGVVKVRNAALEQITGEYLLFVDSDNFLSKDYVEILLKEAKKHGDADIAYCQLWDFEKKRNILHDNLDFILEDELVQNVIDMSSLVKTTAIKSAKFDENLKSLEDYDFWLNLILKNGAKAFFVRETKLNYRVLDASRSQRDDLNRYFEDYLYILKKYKPLLGDKYDQAIKQSLISTSHNFREMNRLAEERLLLIRDLEKVMHYNEQQLQVKEEQLQNLIQSRSYKLGNFIIHNTKRTLFVLKRPKLLLKAPRKIYRKLSLNFHPLLDIRKALLRPLRNKARAKNNYHNPQRALVYVVYADGKKLQEYKIIFLRALAKLSNEIIIVVNGSLIPEDKTILETYGRVDIRPNEGYDTAAFRHGILAFANESLSHFDELLLVNDTNVGPFIDLEKIFEKMASQKLDFWGMSYGEPQPDITGYNKYKTIPIHLQSYFLVIEKSMFTYSGFIKYWENMNDTDSRDKAIGKHETVFTKHFEYLGFKHGAVSNNNSDSAMYIHPLTMLKDFDVPLVKYTAFSNYSDDKFLWQGISRKTQVPELIEYIKTNTTYPAHVIDKMMEDIKTSAPKEHILIIDGVENAIPQCTRYRVENKAAQLRELGYDVLTVNASAFKMSDAENASHIVIYRTGYSEVLEQLCHLAKKYNKPVYYDIDDLVIDTKYTDLLAYTQGLSEVDKYNYDSSVKSYGKMMALCDIVVTTTQTLKEELENYSSEVIINRNLASEELVRLSQETLKDYTQVSSKIKIGYFSGSITHNENFEMIKPAIMQILEKYPHVELHLVGYIDLPQDLKKYTEQIIMNDYVDWKELPRLISQMDINLAPLVDSVFNRAKSEIKWLEAALVKVPTVASYLGSFEEMVKNDETGILAQPNEWYEKLETLIENPSKRQTIAENAYHFVLENCTIKEHTDEFTKSISI</sequence>
<dbReference type="AlphaFoldDB" id="A0A252CDE1"/>
<dbReference type="RefSeq" id="WP_086582789.1">
    <property type="nucleotide sequence ID" value="NZ_MUIZ01000003.1"/>
</dbReference>
<dbReference type="GO" id="GO:0016740">
    <property type="term" value="F:transferase activity"/>
    <property type="evidence" value="ECO:0007669"/>
    <property type="project" value="UniProtKB-KW"/>
</dbReference>
<proteinExistence type="predicted"/>
<dbReference type="EMBL" id="MUIZ01000003">
    <property type="protein sequence ID" value="OUK04586.1"/>
    <property type="molecule type" value="Genomic_DNA"/>
</dbReference>
<accession>A0A252CDE1</accession>
<dbReference type="PANTHER" id="PTHR22916">
    <property type="entry name" value="GLYCOSYLTRANSFERASE"/>
    <property type="match status" value="1"/>
</dbReference>
<dbReference type="SUPFAM" id="SSF53756">
    <property type="entry name" value="UDP-Glycosyltransferase/glycogen phosphorylase"/>
    <property type="match status" value="1"/>
</dbReference>
<dbReference type="CDD" id="cd00761">
    <property type="entry name" value="Glyco_tranf_GTA_type"/>
    <property type="match status" value="1"/>
</dbReference>
<organism evidence="2 3">
    <name type="scientific">Lactococcus petauri</name>
    <dbReference type="NCBI Taxonomy" id="1940789"/>
    <lineage>
        <taxon>Bacteria</taxon>
        <taxon>Bacillati</taxon>
        <taxon>Bacillota</taxon>
        <taxon>Bacilli</taxon>
        <taxon>Lactobacillales</taxon>
        <taxon>Streptococcaceae</taxon>
        <taxon>Lactococcus</taxon>
    </lineage>
</organism>
<name>A0A252CDE1_9LACT</name>
<dbReference type="Pfam" id="PF13692">
    <property type="entry name" value="Glyco_trans_1_4"/>
    <property type="match status" value="1"/>
</dbReference>
<dbReference type="Proteomes" id="UP000194606">
    <property type="component" value="Unassembled WGS sequence"/>
</dbReference>
<evidence type="ECO:0000313" key="3">
    <source>
        <dbReference type="Proteomes" id="UP000194606"/>
    </source>
</evidence>
<dbReference type="SUPFAM" id="SSF53448">
    <property type="entry name" value="Nucleotide-diphospho-sugar transferases"/>
    <property type="match status" value="1"/>
</dbReference>
<comment type="caution">
    <text evidence="2">The sequence shown here is derived from an EMBL/GenBank/DDBJ whole genome shotgun (WGS) entry which is preliminary data.</text>
</comment>
<feature type="domain" description="Glycosyltransferase 2-like" evidence="1">
    <location>
        <begin position="6"/>
        <end position="131"/>
    </location>
</feature>
<keyword evidence="2" id="KW-0808">Transferase</keyword>
<dbReference type="InterPro" id="IPR001173">
    <property type="entry name" value="Glyco_trans_2-like"/>
</dbReference>
<dbReference type="Pfam" id="PF00535">
    <property type="entry name" value="Glycos_transf_2"/>
    <property type="match status" value="1"/>
</dbReference>
<dbReference type="InterPro" id="IPR029044">
    <property type="entry name" value="Nucleotide-diphossugar_trans"/>
</dbReference>
<reference evidence="2 3" key="1">
    <citation type="submission" date="2017-02" db="EMBL/GenBank/DDBJ databases">
        <authorList>
            <person name="Peterson S.W."/>
        </authorList>
    </citation>
    <scope>NUCLEOTIDE SEQUENCE [LARGE SCALE GENOMIC DNA]</scope>
    <source>
        <strain evidence="2">159469</strain>
    </source>
</reference>
<dbReference type="Gene3D" id="3.40.50.2000">
    <property type="entry name" value="Glycogen Phosphorylase B"/>
    <property type="match status" value="1"/>
</dbReference>
<dbReference type="Gene3D" id="3.90.550.10">
    <property type="entry name" value="Spore Coat Polysaccharide Biosynthesis Protein SpsA, Chain A"/>
    <property type="match status" value="1"/>
</dbReference>
<protein>
    <submittedName>
        <fullName evidence="2">Glycosyl transferase</fullName>
    </submittedName>
</protein>
<dbReference type="Pfam" id="PF05045">
    <property type="entry name" value="RgpF"/>
    <property type="match status" value="1"/>
</dbReference>
<evidence type="ECO:0000313" key="2">
    <source>
        <dbReference type="EMBL" id="OUK04586.1"/>
    </source>
</evidence>
<dbReference type="InterPro" id="IPR007739">
    <property type="entry name" value="RgpF"/>
</dbReference>